<comment type="caution">
    <text evidence="1">The sequence shown here is derived from an EMBL/GenBank/DDBJ whole genome shotgun (WGS) entry which is preliminary data.</text>
</comment>
<sequence>MKIQPILIFLVAAFFAFGCQEESDELLWETTEVYHQDFNGDGKPYCYCTEGNTFPGQTFGYKNWGSYETHSSEGQRCKDLGYTIDELGIYYSPNGKESPGSTSYFGDKYGVFNSGNSGGSGSGTAAPAGTSYWKRSDGTNTLVSLGGSTAKVCTNGTETVGTFNSSTPSMTFVVSNNTIVFPLIFKSSTELIVRVPSQASNSHEDVLYTKVSTYSCGGSSNANPSTPPPTGNFRLRVYAPKGACANSTGITGFRGTLKGYWYSPQTKQFKTTSIGIPSGSGKSDSKGTYWESLYNNTPASADGSRLYKIEWEFYPNVSFTFPNSCWKKGSSSIDSDGQTKNVTVEW</sequence>
<reference evidence="1" key="1">
    <citation type="submission" date="2022-08" db="EMBL/GenBank/DDBJ databases">
        <authorList>
            <person name="Zhang D."/>
        </authorList>
    </citation>
    <scope>NUCLEOTIDE SEQUENCE</scope>
    <source>
        <strain evidence="1">XJ19-11</strain>
    </source>
</reference>
<evidence type="ECO:0000313" key="2">
    <source>
        <dbReference type="Proteomes" id="UP001142175"/>
    </source>
</evidence>
<name>A0A9X2SZR5_9BACT</name>
<keyword evidence="2" id="KW-1185">Reference proteome</keyword>
<protein>
    <submittedName>
        <fullName evidence="1">Uncharacterized protein</fullName>
    </submittedName>
</protein>
<proteinExistence type="predicted"/>
<organism evidence="1 2">
    <name type="scientific">Aquiflexum gelatinilyticum</name>
    <dbReference type="NCBI Taxonomy" id="2961943"/>
    <lineage>
        <taxon>Bacteria</taxon>
        <taxon>Pseudomonadati</taxon>
        <taxon>Bacteroidota</taxon>
        <taxon>Cytophagia</taxon>
        <taxon>Cytophagales</taxon>
        <taxon>Cyclobacteriaceae</taxon>
        <taxon>Aquiflexum</taxon>
    </lineage>
</organism>
<dbReference type="EMBL" id="JANSUY010000003">
    <property type="protein sequence ID" value="MCR9014778.1"/>
    <property type="molecule type" value="Genomic_DNA"/>
</dbReference>
<evidence type="ECO:0000313" key="1">
    <source>
        <dbReference type="EMBL" id="MCR9014778.1"/>
    </source>
</evidence>
<dbReference type="PROSITE" id="PS51257">
    <property type="entry name" value="PROKAR_LIPOPROTEIN"/>
    <property type="match status" value="1"/>
</dbReference>
<dbReference type="Proteomes" id="UP001142175">
    <property type="component" value="Unassembled WGS sequence"/>
</dbReference>
<dbReference type="AlphaFoldDB" id="A0A9X2SZR5"/>
<dbReference type="RefSeq" id="WP_258422658.1">
    <property type="nucleotide sequence ID" value="NZ_JANSUY010000003.1"/>
</dbReference>
<accession>A0A9X2SZR5</accession>
<gene>
    <name evidence="1" type="ORF">NU887_06990</name>
</gene>